<evidence type="ECO:0000256" key="8">
    <source>
        <dbReference type="ARBA" id="ARBA00023170"/>
    </source>
</evidence>
<dbReference type="InterPro" id="IPR048497">
    <property type="entry name" value="LIF-R-like_Ig-like"/>
</dbReference>
<keyword evidence="5" id="KW-0677">Repeat</keyword>
<evidence type="ECO:0000256" key="4">
    <source>
        <dbReference type="ARBA" id="ARBA00022729"/>
    </source>
</evidence>
<evidence type="ECO:0000259" key="13">
    <source>
        <dbReference type="PROSITE" id="PS50853"/>
    </source>
</evidence>
<evidence type="ECO:0000256" key="10">
    <source>
        <dbReference type="SAM" id="MobiDB-lite"/>
    </source>
</evidence>
<dbReference type="InterPro" id="IPR036116">
    <property type="entry name" value="FN3_sf"/>
</dbReference>
<dbReference type="PANTHER" id="PTHR48423">
    <property type="entry name" value="INTERLEUKIN-27 RECEPTOR SUBUNIT ALPHA"/>
    <property type="match status" value="1"/>
</dbReference>
<dbReference type="SUPFAM" id="SSF49265">
    <property type="entry name" value="Fibronectin type III"/>
    <property type="match status" value="4"/>
</dbReference>
<feature type="compositionally biased region" description="Polar residues" evidence="10">
    <location>
        <begin position="925"/>
        <end position="939"/>
    </location>
</feature>
<dbReference type="Pfam" id="PF21177">
    <property type="entry name" value="LIF-R_Ig-like"/>
    <property type="match status" value="1"/>
</dbReference>
<keyword evidence="6 11" id="KW-1133">Transmembrane helix</keyword>
<protein>
    <submittedName>
        <fullName evidence="15">LIF receptor subunit alpha a</fullName>
    </submittedName>
</protein>
<feature type="transmembrane region" description="Helical" evidence="11">
    <location>
        <begin position="690"/>
        <end position="714"/>
    </location>
</feature>
<feature type="region of interest" description="Disordered" evidence="10">
    <location>
        <begin position="735"/>
        <end position="823"/>
    </location>
</feature>
<dbReference type="InterPro" id="IPR040817">
    <property type="entry name" value="LIFR_D2"/>
</dbReference>
<dbReference type="InterPro" id="IPR052672">
    <property type="entry name" value="Type1_Cytokine_Rcpt_Type2"/>
</dbReference>
<dbReference type="CDD" id="cd00063">
    <property type="entry name" value="FN3"/>
    <property type="match status" value="2"/>
</dbReference>
<sequence>MLRSLLGAVLLALRFGLCFCGSELAGPRSVAVQRDLARQTLQLTWESDSSVFDIEILHTELEDMVFNATVTVPADSSRGQHQWNWTSAVPLECTSHSVRLRAREDNRLSQWSPKQTLPGMDLPDQTQSKMFPQDRVVPVGSTLSFCCIVGEGKEFGSIHFKSQKMEVVRLSRRSYATTVTLHGPSGPTGDNVVCFSGPLLITGAVVFVGYPPGDEGLECETSDLTSAECHWSKGRDTKLRLKSALTSYTLNGRFCADASGRNAKNPLQCKWEHWQRNWTLVAQNPLGSVRLTDSADVNERVRPVAPWNLTAPVVKAWNASVEWNWAVAAYKTLPMICQVQLTGDGHTITRNVTGVGLAQAVLRDLRPDEAYGVKVRCAALNHFWKWGSWSSSHTLHTQMDRPETPDVWIWMKNERTAWVLWKPLSGRDSHGALLGYDVSVSDEGVKGWKTLSLPQHVQNTSVTLGNTTASITVSVTARNLIGSSPPARVVGPEYRADSDDAASELIGRGGGFDLAWAESGNASLGYVLEWFSTGCEADCHVEWLKIPEGETSAKVQSDSLNAGVRYTLSVYAVSEESSVLQHRSHGYTQEMTPAQPVRGLAANQLGSDVQLTWDPAAMVTHRGFLRGYTVYLSNASHLDLIANVTDSQATGYTVQALPVGSYKFVVKSYTSAGEGVGSTVAIKLDLDADMLVIEILISLAVMTFLIIFITIVCYKKRKWVMKAFYPNIPAPKVPGDWPTHQGTLDVKPSPPSMLQIVESPDWDSSKDGLVVIPEEDSDEAEGYGDQPVDGDSDEPPLLRYYNHVMDDPHPPDSSGSSTNSISSTQTDVTYTGVQTSSSSSCGADAAQPDIQLVAGGYRPQMQPCVVPDADPEPAPPGGFAGYKPQCSWRQDSPEEQSLSGSLGSPTSVTSSQFLLPDASEEEEQQQSNTWFHNFLSGKS</sequence>
<organism evidence="14 15">
    <name type="scientific">Chanos chanos</name>
    <name type="common">Milkfish</name>
    <name type="synonym">Mugil chanos</name>
    <dbReference type="NCBI Taxonomy" id="29144"/>
    <lineage>
        <taxon>Eukaryota</taxon>
        <taxon>Metazoa</taxon>
        <taxon>Chordata</taxon>
        <taxon>Craniata</taxon>
        <taxon>Vertebrata</taxon>
        <taxon>Euteleostomi</taxon>
        <taxon>Actinopterygii</taxon>
        <taxon>Neopterygii</taxon>
        <taxon>Teleostei</taxon>
        <taxon>Ostariophysi</taxon>
        <taxon>Gonorynchiformes</taxon>
        <taxon>Chanidae</taxon>
        <taxon>Chanos</taxon>
    </lineage>
</organism>
<dbReference type="Pfam" id="PF17971">
    <property type="entry name" value="LIFR_D2"/>
    <property type="match status" value="1"/>
</dbReference>
<dbReference type="RefSeq" id="XP_030647860.1">
    <property type="nucleotide sequence ID" value="XM_030792000.1"/>
</dbReference>
<evidence type="ECO:0000256" key="3">
    <source>
        <dbReference type="ARBA" id="ARBA00022692"/>
    </source>
</evidence>
<dbReference type="PANTHER" id="PTHR48423:SF1">
    <property type="entry name" value="INTERLEUKIN-27 RECEPTOR SUBUNIT ALPHA"/>
    <property type="match status" value="1"/>
</dbReference>
<evidence type="ECO:0000256" key="11">
    <source>
        <dbReference type="SAM" id="Phobius"/>
    </source>
</evidence>
<accession>A0A6J2WU91</accession>
<feature type="signal peptide" evidence="12">
    <location>
        <begin position="1"/>
        <end position="20"/>
    </location>
</feature>
<keyword evidence="7 11" id="KW-0472">Membrane</keyword>
<evidence type="ECO:0000256" key="5">
    <source>
        <dbReference type="ARBA" id="ARBA00022737"/>
    </source>
</evidence>
<comment type="similarity">
    <text evidence="2">Belongs to the type I cytokine receptor family. Type 2 subfamily.</text>
</comment>
<feature type="compositionally biased region" description="Acidic residues" evidence="10">
    <location>
        <begin position="773"/>
        <end position="794"/>
    </location>
</feature>
<feature type="domain" description="Fibronectin type-III" evidence="13">
    <location>
        <begin position="401"/>
        <end position="499"/>
    </location>
</feature>
<keyword evidence="9" id="KW-0325">Glycoprotein</keyword>
<evidence type="ECO:0000256" key="6">
    <source>
        <dbReference type="ARBA" id="ARBA00022989"/>
    </source>
</evidence>
<keyword evidence="8 15" id="KW-0675">Receptor</keyword>
<feature type="compositionally biased region" description="Polar residues" evidence="10">
    <location>
        <begin position="887"/>
        <end position="913"/>
    </location>
</feature>
<feature type="domain" description="Fibronectin type-III" evidence="13">
    <location>
        <begin position="593"/>
        <end position="689"/>
    </location>
</feature>
<keyword evidence="3 11" id="KW-0812">Transmembrane</keyword>
<dbReference type="CTD" id="541493"/>
<dbReference type="OrthoDB" id="6382334at2759"/>
<evidence type="ECO:0000256" key="9">
    <source>
        <dbReference type="ARBA" id="ARBA00023180"/>
    </source>
</evidence>
<gene>
    <name evidence="15" type="primary">lifra</name>
</gene>
<dbReference type="GeneID" id="115828090"/>
<feature type="compositionally biased region" description="Low complexity" evidence="10">
    <location>
        <begin position="812"/>
        <end position="823"/>
    </location>
</feature>
<evidence type="ECO:0000313" key="15">
    <source>
        <dbReference type="RefSeq" id="XP_030647860.1"/>
    </source>
</evidence>
<evidence type="ECO:0000313" key="14">
    <source>
        <dbReference type="Proteomes" id="UP000504632"/>
    </source>
</evidence>
<dbReference type="SMART" id="SM00060">
    <property type="entry name" value="FN3"/>
    <property type="match status" value="4"/>
</dbReference>
<evidence type="ECO:0000256" key="2">
    <source>
        <dbReference type="ARBA" id="ARBA00008921"/>
    </source>
</evidence>
<name>A0A6J2WU91_CHACN</name>
<dbReference type="InParanoid" id="A0A6J2WU91"/>
<dbReference type="InterPro" id="IPR013783">
    <property type="entry name" value="Ig-like_fold"/>
</dbReference>
<feature type="region of interest" description="Disordered" evidence="10">
    <location>
        <begin position="863"/>
        <end position="939"/>
    </location>
</feature>
<evidence type="ECO:0000256" key="12">
    <source>
        <dbReference type="SAM" id="SignalP"/>
    </source>
</evidence>
<reference evidence="15" key="1">
    <citation type="submission" date="2025-08" db="UniProtKB">
        <authorList>
            <consortium name="RefSeq"/>
        </authorList>
    </citation>
    <scope>IDENTIFICATION</scope>
</reference>
<dbReference type="Proteomes" id="UP000504632">
    <property type="component" value="Chromosome 14"/>
</dbReference>
<comment type="subcellular location">
    <subcellularLocation>
        <location evidence="1">Membrane</location>
        <topology evidence="1">Single-pass type I membrane protein</topology>
    </subcellularLocation>
</comment>
<dbReference type="InterPro" id="IPR003961">
    <property type="entry name" value="FN3_dom"/>
</dbReference>
<dbReference type="Pfam" id="PF25552">
    <property type="entry name" value="LIFR_D4"/>
    <property type="match status" value="1"/>
</dbReference>
<keyword evidence="14" id="KW-1185">Reference proteome</keyword>
<evidence type="ECO:0000256" key="7">
    <source>
        <dbReference type="ARBA" id="ARBA00023136"/>
    </source>
</evidence>
<feature type="chain" id="PRO_5027089225" evidence="12">
    <location>
        <begin position="21"/>
        <end position="939"/>
    </location>
</feature>
<keyword evidence="4 12" id="KW-0732">Signal</keyword>
<dbReference type="Gene3D" id="2.60.40.10">
    <property type="entry name" value="Immunoglobulins"/>
    <property type="match status" value="7"/>
</dbReference>
<dbReference type="GO" id="GO:0005886">
    <property type="term" value="C:plasma membrane"/>
    <property type="evidence" value="ECO:0007669"/>
    <property type="project" value="UniProtKB-ARBA"/>
</dbReference>
<proteinExistence type="inferred from homology"/>
<dbReference type="PROSITE" id="PS50853">
    <property type="entry name" value="FN3"/>
    <property type="match status" value="2"/>
</dbReference>
<dbReference type="AlphaFoldDB" id="A0A6J2WU91"/>
<evidence type="ECO:0000256" key="1">
    <source>
        <dbReference type="ARBA" id="ARBA00004479"/>
    </source>
</evidence>